<name>A0ABQ8UU95_9EUKA</name>
<dbReference type="Gene3D" id="3.40.50.1820">
    <property type="entry name" value="alpha/beta hydrolase"/>
    <property type="match status" value="1"/>
</dbReference>
<dbReference type="Proteomes" id="UP001141327">
    <property type="component" value="Unassembled WGS sequence"/>
</dbReference>
<evidence type="ECO:0000313" key="5">
    <source>
        <dbReference type="Proteomes" id="UP001141327"/>
    </source>
</evidence>
<dbReference type="SUPFAM" id="SSF53474">
    <property type="entry name" value="alpha/beta-Hydrolases"/>
    <property type="match status" value="1"/>
</dbReference>
<sequence>MSWRPERAIVPVPLSDATPATAPRVFPLSFTHSANRAVDAAPFTDGSVRLFDRQDLNILSIIPTKPGETCALGLDYGACFSRQTPHLLFTHSNQNTIRLWDTRSRECLNVITNDTPITCIDVNSDDTTLACGGEENLYFWDLRAMALRSCFSDSHSDLVTQLLDGLVCLFDLSLGGEDEALTTVINAETSVSIANFFGPQYENVLVLTAIETLSVWNAEHGNRMLDLKNARAMIPAPTEQGMVDYFVDAHYDSATQHICTIAGTHAGVLHIAQVAPTGLNTMFVLEGGHTDTVRCIEWDCEPGVIMTGGEDGKICRHGNGEDLGHCIPEMERLSEVLHCNYALYDYPGYGDATVRKPTEARCYAAIEVALRALISPPLSIPLDRIIIYGRSIGTVPAAICHSGGVPLLQSMSAFPLPPHYSNLLLTALLSVLHLHRVAFAAGGDLFRNDRKISRISCPVFIVHGRADEVVPFTHGLHLYSLLKASSAYPPLWIDGAGHNNIELGWWRQKDAHFRAFMVHLAQMHPGVPMPPGEDPEPQVSARGVRSEPLGSRLTGAPGPVAELASTPSSPSSPADATPTIVVTHPDESPAMSGPSPRDPESPAPGCVSLLPPPESS</sequence>
<comment type="caution">
    <text evidence="4">The sequence shown here is derived from an EMBL/GenBank/DDBJ whole genome shotgun (WGS) entry which is preliminary data.</text>
</comment>
<evidence type="ECO:0000256" key="3">
    <source>
        <dbReference type="SAM" id="MobiDB-lite"/>
    </source>
</evidence>
<dbReference type="SUPFAM" id="SSF50978">
    <property type="entry name" value="WD40 repeat-like"/>
    <property type="match status" value="1"/>
</dbReference>
<dbReference type="PANTHER" id="PTHR22889">
    <property type="entry name" value="WD REPEAT-CONTAINING PROTEIN 89"/>
    <property type="match status" value="1"/>
</dbReference>
<dbReference type="InterPro" id="IPR001680">
    <property type="entry name" value="WD40_rpt"/>
</dbReference>
<evidence type="ECO:0000313" key="4">
    <source>
        <dbReference type="EMBL" id="KAJ4460939.1"/>
    </source>
</evidence>
<feature type="region of interest" description="Disordered" evidence="3">
    <location>
        <begin position="525"/>
        <end position="616"/>
    </location>
</feature>
<dbReference type="InterPro" id="IPR029058">
    <property type="entry name" value="AB_hydrolase_fold"/>
</dbReference>
<dbReference type="InterPro" id="IPR036322">
    <property type="entry name" value="WD40_repeat_dom_sf"/>
</dbReference>
<dbReference type="Gene3D" id="2.130.10.10">
    <property type="entry name" value="YVTN repeat-like/Quinoprotein amine dehydrogenase"/>
    <property type="match status" value="2"/>
</dbReference>
<proteinExistence type="predicted"/>
<feature type="compositionally biased region" description="Low complexity" evidence="3">
    <location>
        <begin position="564"/>
        <end position="579"/>
    </location>
</feature>
<accession>A0ABQ8UU95</accession>
<evidence type="ECO:0000256" key="1">
    <source>
        <dbReference type="ARBA" id="ARBA00022574"/>
    </source>
</evidence>
<dbReference type="PANTHER" id="PTHR22889:SF0">
    <property type="entry name" value="WD REPEAT-CONTAINING PROTEIN 89"/>
    <property type="match status" value="1"/>
</dbReference>
<dbReference type="SMART" id="SM00320">
    <property type="entry name" value="WD40"/>
    <property type="match status" value="3"/>
</dbReference>
<dbReference type="Pfam" id="PF00400">
    <property type="entry name" value="WD40"/>
    <property type="match status" value="2"/>
</dbReference>
<protein>
    <submittedName>
        <fullName evidence="4">Uncharacterized protein</fullName>
    </submittedName>
</protein>
<keyword evidence="5" id="KW-1185">Reference proteome</keyword>
<keyword evidence="1" id="KW-0853">WD repeat</keyword>
<dbReference type="InterPro" id="IPR039328">
    <property type="entry name" value="WDR89"/>
</dbReference>
<dbReference type="InterPro" id="IPR015943">
    <property type="entry name" value="WD40/YVTN_repeat-like_dom_sf"/>
</dbReference>
<evidence type="ECO:0000256" key="2">
    <source>
        <dbReference type="ARBA" id="ARBA00022737"/>
    </source>
</evidence>
<reference evidence="4" key="1">
    <citation type="journal article" date="2022" name="bioRxiv">
        <title>Genomics of Preaxostyla Flagellates Illuminates Evolutionary Transitions and the Path Towards Mitochondrial Loss.</title>
        <authorList>
            <person name="Novak L.V.F."/>
            <person name="Treitli S.C."/>
            <person name="Pyrih J."/>
            <person name="Halakuc P."/>
            <person name="Pipaliya S.V."/>
            <person name="Vacek V."/>
            <person name="Brzon O."/>
            <person name="Soukal P."/>
            <person name="Eme L."/>
            <person name="Dacks J.B."/>
            <person name="Karnkowska A."/>
            <person name="Elias M."/>
            <person name="Hampl V."/>
        </authorList>
    </citation>
    <scope>NUCLEOTIDE SEQUENCE</scope>
    <source>
        <strain evidence="4">RCP-MX</strain>
    </source>
</reference>
<organism evidence="4 5">
    <name type="scientific">Paratrimastix pyriformis</name>
    <dbReference type="NCBI Taxonomy" id="342808"/>
    <lineage>
        <taxon>Eukaryota</taxon>
        <taxon>Metamonada</taxon>
        <taxon>Preaxostyla</taxon>
        <taxon>Paratrimastigidae</taxon>
        <taxon>Paratrimastix</taxon>
    </lineage>
</organism>
<dbReference type="EMBL" id="JAPMOS010000010">
    <property type="protein sequence ID" value="KAJ4460939.1"/>
    <property type="molecule type" value="Genomic_DNA"/>
</dbReference>
<keyword evidence="2" id="KW-0677">Repeat</keyword>
<gene>
    <name evidence="4" type="ORF">PAPYR_2785</name>
</gene>